<comment type="similarity">
    <text evidence="7">Belongs to the chloroperoxidase family.</text>
</comment>
<feature type="compositionally biased region" description="Low complexity" evidence="8">
    <location>
        <begin position="35"/>
        <end position="51"/>
    </location>
</feature>
<evidence type="ECO:0000259" key="10">
    <source>
        <dbReference type="PROSITE" id="PS51405"/>
    </source>
</evidence>
<evidence type="ECO:0000256" key="5">
    <source>
        <dbReference type="ARBA" id="ARBA00023002"/>
    </source>
</evidence>
<dbReference type="GO" id="GO:0046872">
    <property type="term" value="F:metal ion binding"/>
    <property type="evidence" value="ECO:0007669"/>
    <property type="project" value="UniProtKB-KW"/>
</dbReference>
<evidence type="ECO:0000313" key="12">
    <source>
        <dbReference type="Proteomes" id="UP000243723"/>
    </source>
</evidence>
<evidence type="ECO:0000256" key="1">
    <source>
        <dbReference type="ARBA" id="ARBA00001970"/>
    </source>
</evidence>
<dbReference type="InterPro" id="IPR000028">
    <property type="entry name" value="Chloroperoxidase"/>
</dbReference>
<dbReference type="EMBL" id="NHZQ01000335">
    <property type="protein sequence ID" value="PSK42063.1"/>
    <property type="molecule type" value="Genomic_DNA"/>
</dbReference>
<evidence type="ECO:0000256" key="3">
    <source>
        <dbReference type="ARBA" id="ARBA00022617"/>
    </source>
</evidence>
<dbReference type="Pfam" id="PF01328">
    <property type="entry name" value="Peroxidase_2"/>
    <property type="match status" value="1"/>
</dbReference>
<keyword evidence="5" id="KW-0560">Oxidoreductase</keyword>
<dbReference type="InterPro" id="IPR036851">
    <property type="entry name" value="Chloroperoxidase-like_sf"/>
</dbReference>
<protein>
    <recommendedName>
        <fullName evidence="10">Heme haloperoxidase family profile domain-containing protein</fullName>
    </recommendedName>
</protein>
<evidence type="ECO:0000256" key="4">
    <source>
        <dbReference type="ARBA" id="ARBA00022723"/>
    </source>
</evidence>
<comment type="cofactor">
    <cofactor evidence="1">
        <name>heme b</name>
        <dbReference type="ChEBI" id="CHEBI:60344"/>
    </cofactor>
</comment>
<keyword evidence="4" id="KW-0479">Metal-binding</keyword>
<sequence>MAPSSLLIAALAATASAFPGMAGTREKLNLLPRRAAAAPTSTPSSTSSFPAWHPPTAGEVRSPCPGLNALANHDICPRSGKGYTIPLLTSCLSAGLNMGADFSLFVGTAGIASNPNPLALYFDLDMLSRHNVVIEHDASLSRADASTGDNRSFNQTIWDTVTAYFAGQANATIPTAAKAKYNRVTTEKARDPNFSYGPAQFIFSYGETAIYLSTMGDPTTGVAPVNYVKALFEEERLPYAEGWRKTQQPTTLASLGAMVLQLNAANGEIIPEGLILGEYSLKAALIGLNSVTGQIGNTALYARAQLTGALKALLG</sequence>
<evidence type="ECO:0000256" key="7">
    <source>
        <dbReference type="ARBA" id="ARBA00025795"/>
    </source>
</evidence>
<keyword evidence="12" id="KW-1185">Reference proteome</keyword>
<proteinExistence type="inferred from homology"/>
<dbReference type="AlphaFoldDB" id="A0A2P7Z1I5"/>
<evidence type="ECO:0000313" key="11">
    <source>
        <dbReference type="EMBL" id="PSK42063.1"/>
    </source>
</evidence>
<feature type="domain" description="Heme haloperoxidase family profile" evidence="10">
    <location>
        <begin position="48"/>
        <end position="257"/>
    </location>
</feature>
<comment type="caution">
    <text evidence="11">The sequence shown here is derived from an EMBL/GenBank/DDBJ whole genome shotgun (WGS) entry which is preliminary data.</text>
</comment>
<keyword evidence="3" id="KW-0349">Heme</keyword>
<name>A0A2P7Z1I5_9PEZI</name>
<dbReference type="PANTHER" id="PTHR33577:SF9">
    <property type="entry name" value="PEROXIDASE STCC"/>
    <property type="match status" value="1"/>
</dbReference>
<dbReference type="Proteomes" id="UP000243723">
    <property type="component" value="Unassembled WGS sequence"/>
</dbReference>
<dbReference type="GO" id="GO:0004601">
    <property type="term" value="F:peroxidase activity"/>
    <property type="evidence" value="ECO:0007669"/>
    <property type="project" value="UniProtKB-KW"/>
</dbReference>
<evidence type="ECO:0000256" key="9">
    <source>
        <dbReference type="SAM" id="SignalP"/>
    </source>
</evidence>
<dbReference type="SUPFAM" id="SSF47571">
    <property type="entry name" value="Cloroperoxidase"/>
    <property type="match status" value="1"/>
</dbReference>
<dbReference type="Gene3D" id="1.10.489.10">
    <property type="entry name" value="Chloroperoxidase-like"/>
    <property type="match status" value="1"/>
</dbReference>
<dbReference type="PANTHER" id="PTHR33577">
    <property type="entry name" value="STERIGMATOCYSTIN BIOSYNTHESIS PEROXIDASE STCC-RELATED"/>
    <property type="match status" value="1"/>
</dbReference>
<dbReference type="OrthoDB" id="407298at2759"/>
<keyword evidence="9" id="KW-0732">Signal</keyword>
<keyword evidence="6" id="KW-0408">Iron</keyword>
<evidence type="ECO:0000256" key="8">
    <source>
        <dbReference type="SAM" id="MobiDB-lite"/>
    </source>
</evidence>
<accession>A0A2P7Z1I5</accession>
<gene>
    <name evidence="11" type="ORF">B9Z65_3977</name>
</gene>
<keyword evidence="2" id="KW-0575">Peroxidase</keyword>
<evidence type="ECO:0000256" key="6">
    <source>
        <dbReference type="ARBA" id="ARBA00023004"/>
    </source>
</evidence>
<feature type="region of interest" description="Disordered" evidence="8">
    <location>
        <begin position="34"/>
        <end position="54"/>
    </location>
</feature>
<dbReference type="STRING" id="40998.A0A2P7Z1I5"/>
<reference evidence="11 12" key="1">
    <citation type="submission" date="2017-05" db="EMBL/GenBank/DDBJ databases">
        <title>Draft genome sequence of Elsinoe australis.</title>
        <authorList>
            <person name="Cheng Q."/>
        </authorList>
    </citation>
    <scope>NUCLEOTIDE SEQUENCE [LARGE SCALE GENOMIC DNA]</scope>
    <source>
        <strain evidence="11 12">NL1</strain>
    </source>
</reference>
<dbReference type="PROSITE" id="PS51405">
    <property type="entry name" value="HEME_HALOPEROXIDASE"/>
    <property type="match status" value="1"/>
</dbReference>
<organism evidence="11 12">
    <name type="scientific">Elsinoe australis</name>
    <dbReference type="NCBI Taxonomy" id="40998"/>
    <lineage>
        <taxon>Eukaryota</taxon>
        <taxon>Fungi</taxon>
        <taxon>Dikarya</taxon>
        <taxon>Ascomycota</taxon>
        <taxon>Pezizomycotina</taxon>
        <taxon>Dothideomycetes</taxon>
        <taxon>Dothideomycetidae</taxon>
        <taxon>Myriangiales</taxon>
        <taxon>Elsinoaceae</taxon>
        <taxon>Elsinoe</taxon>
    </lineage>
</organism>
<feature type="chain" id="PRO_5015170642" description="Heme haloperoxidase family profile domain-containing protein" evidence="9">
    <location>
        <begin position="18"/>
        <end position="315"/>
    </location>
</feature>
<evidence type="ECO:0000256" key="2">
    <source>
        <dbReference type="ARBA" id="ARBA00022559"/>
    </source>
</evidence>
<feature type="signal peptide" evidence="9">
    <location>
        <begin position="1"/>
        <end position="17"/>
    </location>
</feature>